<dbReference type="Pfam" id="PF00646">
    <property type="entry name" value="F-box"/>
    <property type="match status" value="1"/>
</dbReference>
<accession>A0ABD2X0V1</accession>
<dbReference type="Gene3D" id="1.20.1280.50">
    <property type="match status" value="1"/>
</dbReference>
<feature type="domain" description="F-box" evidence="1">
    <location>
        <begin position="26"/>
        <end position="65"/>
    </location>
</feature>
<dbReference type="PANTHER" id="PTHR13318">
    <property type="entry name" value="PARTNER OF PAIRED, ISOFORM B-RELATED"/>
    <property type="match status" value="1"/>
</dbReference>
<dbReference type="InterPro" id="IPR032675">
    <property type="entry name" value="LRR_dom_sf"/>
</dbReference>
<name>A0ABD2X0V1_9HYME</name>
<sequence>MRRTKRLKTNEDNQNNARHAHDYINTLNDDCLILIFELLPICDRISIERVCKRWRILAKESWRYQKFIDFNIDSWGSYKFIDCNDLKKVAKRCGQYVKHLEVRPWQRISEIKNLQSVAKFLPNLEVLDLRDYNLSPKVLKSLLINCENIIQLSIRNIVKTFKDTDLSDALSICKKLQEFRFKNSNIKFSVEIFEALPCDTIQKIHLNKCTRISWNKLPEVFSKYKNLNSLSLTTCICNNGMSGWIINCLEKIPLEQLHLSKNDGIADSFLIELSNKCGTLKNISIMHSNKITDHGISALTQMPSLECVTMQALPLVTEKGISNICRQNKFEWFSISGTKKIIKK</sequence>
<dbReference type="InterPro" id="IPR001810">
    <property type="entry name" value="F-box_dom"/>
</dbReference>
<comment type="caution">
    <text evidence="2">The sequence shown here is derived from an EMBL/GenBank/DDBJ whole genome shotgun (WGS) entry which is preliminary data.</text>
</comment>
<dbReference type="Proteomes" id="UP001627154">
    <property type="component" value="Unassembled WGS sequence"/>
</dbReference>
<dbReference type="InterPro" id="IPR036047">
    <property type="entry name" value="F-box-like_dom_sf"/>
</dbReference>
<evidence type="ECO:0000313" key="3">
    <source>
        <dbReference type="Proteomes" id="UP001627154"/>
    </source>
</evidence>
<keyword evidence="3" id="KW-1185">Reference proteome</keyword>
<proteinExistence type="predicted"/>
<dbReference type="SUPFAM" id="SSF52047">
    <property type="entry name" value="RNI-like"/>
    <property type="match status" value="1"/>
</dbReference>
<dbReference type="Gene3D" id="3.80.10.10">
    <property type="entry name" value="Ribonuclease Inhibitor"/>
    <property type="match status" value="1"/>
</dbReference>
<dbReference type="AlphaFoldDB" id="A0ABD2X0V1"/>
<reference evidence="2 3" key="1">
    <citation type="journal article" date="2024" name="bioRxiv">
        <title>A reference genome for Trichogramma kaykai: A tiny desert-dwelling parasitoid wasp with competing sex-ratio distorters.</title>
        <authorList>
            <person name="Culotta J."/>
            <person name="Lindsey A.R."/>
        </authorList>
    </citation>
    <scope>NUCLEOTIDE SEQUENCE [LARGE SCALE GENOMIC DNA]</scope>
    <source>
        <strain evidence="2 3">KSX58</strain>
    </source>
</reference>
<evidence type="ECO:0000313" key="2">
    <source>
        <dbReference type="EMBL" id="KAL3398830.1"/>
    </source>
</evidence>
<gene>
    <name evidence="2" type="ORF">TKK_007934</name>
</gene>
<dbReference type="SUPFAM" id="SSF81383">
    <property type="entry name" value="F-box domain"/>
    <property type="match status" value="1"/>
</dbReference>
<organism evidence="2 3">
    <name type="scientific">Trichogramma kaykai</name>
    <dbReference type="NCBI Taxonomy" id="54128"/>
    <lineage>
        <taxon>Eukaryota</taxon>
        <taxon>Metazoa</taxon>
        <taxon>Ecdysozoa</taxon>
        <taxon>Arthropoda</taxon>
        <taxon>Hexapoda</taxon>
        <taxon>Insecta</taxon>
        <taxon>Pterygota</taxon>
        <taxon>Neoptera</taxon>
        <taxon>Endopterygota</taxon>
        <taxon>Hymenoptera</taxon>
        <taxon>Apocrita</taxon>
        <taxon>Proctotrupomorpha</taxon>
        <taxon>Chalcidoidea</taxon>
        <taxon>Trichogrammatidae</taxon>
        <taxon>Trichogramma</taxon>
    </lineage>
</organism>
<evidence type="ECO:0000259" key="1">
    <source>
        <dbReference type="Pfam" id="PF00646"/>
    </source>
</evidence>
<dbReference type="EMBL" id="JBJJXI010000059">
    <property type="protein sequence ID" value="KAL3398830.1"/>
    <property type="molecule type" value="Genomic_DNA"/>
</dbReference>
<protein>
    <recommendedName>
        <fullName evidence="1">F-box domain-containing protein</fullName>
    </recommendedName>
</protein>